<dbReference type="AlphaFoldDB" id="A0A2N6CUD9"/>
<sequence>MTNLFAAAKHCFLLADPDGKLDASLALVADWRAGKLCWDADDEPEQFMLPGRLERPLLVPPQQVSKRGFGSLTRRAALIHALAHIELTAVNLAWDTIYRYRGLPREYYEDWLQCAGEESEHFLALRGQLRAMGFDYGDFSAHDELWGSAVETAHDLMDRMGIVHRVFEARALDVIPGTLEKFRELGDSKTAAILTRIANDEIGHVSAGTRWFRYRCEQQGLDPDDTFFKLLQRYLGNIPRGPFNHEARRQCGFSDNELARLEAGGGI</sequence>
<organism evidence="1 2">
    <name type="scientific">Sedimenticola selenatireducens</name>
    <dbReference type="NCBI Taxonomy" id="191960"/>
    <lineage>
        <taxon>Bacteria</taxon>
        <taxon>Pseudomonadati</taxon>
        <taxon>Pseudomonadota</taxon>
        <taxon>Gammaproteobacteria</taxon>
        <taxon>Chromatiales</taxon>
        <taxon>Sedimenticolaceae</taxon>
        <taxon>Sedimenticola</taxon>
    </lineage>
</organism>
<dbReference type="EMBL" id="PKUN01000023">
    <property type="protein sequence ID" value="PLX60780.1"/>
    <property type="molecule type" value="Genomic_DNA"/>
</dbReference>
<dbReference type="InterPro" id="IPR009078">
    <property type="entry name" value="Ferritin-like_SF"/>
</dbReference>
<dbReference type="PANTHER" id="PTHR42782:SF4">
    <property type="entry name" value="DUF455 DOMAIN-CONTAINING PROTEIN"/>
    <property type="match status" value="1"/>
</dbReference>
<dbReference type="CDD" id="cd00657">
    <property type="entry name" value="Ferritin_like"/>
    <property type="match status" value="1"/>
</dbReference>
<dbReference type="PIRSF" id="PIRSF012318">
    <property type="entry name" value="UCP012318"/>
    <property type="match status" value="1"/>
</dbReference>
<dbReference type="STRING" id="1111735.GCA_000428045_02970"/>
<name>A0A2N6CUD9_9GAMM</name>
<dbReference type="PANTHER" id="PTHR42782">
    <property type="entry name" value="SI:CH73-314G15.3"/>
    <property type="match status" value="1"/>
</dbReference>
<accession>A0A2N6CUD9</accession>
<dbReference type="Proteomes" id="UP000235015">
    <property type="component" value="Unassembled WGS sequence"/>
</dbReference>
<reference evidence="1 2" key="1">
    <citation type="submission" date="2017-11" db="EMBL/GenBank/DDBJ databases">
        <title>Genome-resolved metagenomics identifies genetic mobility, metabolic interactions, and unexpected diversity in perchlorate-reducing communities.</title>
        <authorList>
            <person name="Barnum T.P."/>
            <person name="Figueroa I.A."/>
            <person name="Carlstrom C.I."/>
            <person name="Lucas L.N."/>
            <person name="Engelbrektson A.L."/>
            <person name="Coates J.D."/>
        </authorList>
    </citation>
    <scope>NUCLEOTIDE SEQUENCE [LARGE SCALE GENOMIC DNA]</scope>
    <source>
        <strain evidence="1">BM301</strain>
    </source>
</reference>
<evidence type="ECO:0000313" key="2">
    <source>
        <dbReference type="Proteomes" id="UP000235015"/>
    </source>
</evidence>
<proteinExistence type="predicted"/>
<protein>
    <submittedName>
        <fullName evidence="1">DUF455 domain-containing protein</fullName>
    </submittedName>
</protein>
<gene>
    <name evidence="1" type="ORF">C0630_15235</name>
</gene>
<evidence type="ECO:0000313" key="1">
    <source>
        <dbReference type="EMBL" id="PLX60780.1"/>
    </source>
</evidence>
<comment type="caution">
    <text evidence="1">The sequence shown here is derived from an EMBL/GenBank/DDBJ whole genome shotgun (WGS) entry which is preliminary data.</text>
</comment>
<dbReference type="InterPro" id="IPR007402">
    <property type="entry name" value="DUF455"/>
</dbReference>
<dbReference type="InterPro" id="IPR011197">
    <property type="entry name" value="UCP012318"/>
</dbReference>
<dbReference type="RefSeq" id="WP_273440412.1">
    <property type="nucleotide sequence ID" value="NZ_PKUN01000023.1"/>
</dbReference>
<dbReference type="Pfam" id="PF04305">
    <property type="entry name" value="DUF455"/>
    <property type="match status" value="1"/>
</dbReference>
<dbReference type="SUPFAM" id="SSF47240">
    <property type="entry name" value="Ferritin-like"/>
    <property type="match status" value="1"/>
</dbReference>